<proteinExistence type="predicted"/>
<reference evidence="2 3" key="1">
    <citation type="journal article" date="2019" name="Nat. Ecol. Evol.">
        <title>Megaphylogeny resolves global patterns of mushroom evolution.</title>
        <authorList>
            <person name="Varga T."/>
            <person name="Krizsan K."/>
            <person name="Foldi C."/>
            <person name="Dima B."/>
            <person name="Sanchez-Garcia M."/>
            <person name="Sanchez-Ramirez S."/>
            <person name="Szollosi G.J."/>
            <person name="Szarkandi J.G."/>
            <person name="Papp V."/>
            <person name="Albert L."/>
            <person name="Andreopoulos W."/>
            <person name="Angelini C."/>
            <person name="Antonin V."/>
            <person name="Barry K.W."/>
            <person name="Bougher N.L."/>
            <person name="Buchanan P."/>
            <person name="Buyck B."/>
            <person name="Bense V."/>
            <person name="Catcheside P."/>
            <person name="Chovatia M."/>
            <person name="Cooper J."/>
            <person name="Damon W."/>
            <person name="Desjardin D."/>
            <person name="Finy P."/>
            <person name="Geml J."/>
            <person name="Haridas S."/>
            <person name="Hughes K."/>
            <person name="Justo A."/>
            <person name="Karasinski D."/>
            <person name="Kautmanova I."/>
            <person name="Kiss B."/>
            <person name="Kocsube S."/>
            <person name="Kotiranta H."/>
            <person name="LaButti K.M."/>
            <person name="Lechner B.E."/>
            <person name="Liimatainen K."/>
            <person name="Lipzen A."/>
            <person name="Lukacs Z."/>
            <person name="Mihaltcheva S."/>
            <person name="Morgado L.N."/>
            <person name="Niskanen T."/>
            <person name="Noordeloos M.E."/>
            <person name="Ohm R.A."/>
            <person name="Ortiz-Santana B."/>
            <person name="Ovrebo C."/>
            <person name="Racz N."/>
            <person name="Riley R."/>
            <person name="Savchenko A."/>
            <person name="Shiryaev A."/>
            <person name="Soop K."/>
            <person name="Spirin V."/>
            <person name="Szebenyi C."/>
            <person name="Tomsovsky M."/>
            <person name="Tulloss R.E."/>
            <person name="Uehling J."/>
            <person name="Grigoriev I.V."/>
            <person name="Vagvolgyi C."/>
            <person name="Papp T."/>
            <person name="Martin F.M."/>
            <person name="Miettinen O."/>
            <person name="Hibbett D.S."/>
            <person name="Nagy L.G."/>
        </authorList>
    </citation>
    <scope>NUCLEOTIDE SEQUENCE [LARGE SCALE GENOMIC DNA]</scope>
    <source>
        <strain evidence="2 3">CBS 962.96</strain>
    </source>
</reference>
<organism evidence="2 3">
    <name type="scientific">Dendrothele bispora (strain CBS 962.96)</name>
    <dbReference type="NCBI Taxonomy" id="1314807"/>
    <lineage>
        <taxon>Eukaryota</taxon>
        <taxon>Fungi</taxon>
        <taxon>Dikarya</taxon>
        <taxon>Basidiomycota</taxon>
        <taxon>Agaricomycotina</taxon>
        <taxon>Agaricomycetes</taxon>
        <taxon>Agaricomycetidae</taxon>
        <taxon>Agaricales</taxon>
        <taxon>Agaricales incertae sedis</taxon>
        <taxon>Dendrothele</taxon>
    </lineage>
</organism>
<evidence type="ECO:0000256" key="1">
    <source>
        <dbReference type="SAM" id="MobiDB-lite"/>
    </source>
</evidence>
<protein>
    <submittedName>
        <fullName evidence="2">Uncharacterized protein</fullName>
    </submittedName>
</protein>
<dbReference type="EMBL" id="ML179134">
    <property type="protein sequence ID" value="THU98525.1"/>
    <property type="molecule type" value="Genomic_DNA"/>
</dbReference>
<name>A0A4V4HGF0_DENBC</name>
<feature type="region of interest" description="Disordered" evidence="1">
    <location>
        <begin position="341"/>
        <end position="368"/>
    </location>
</feature>
<accession>A0A4V4HGF0</accession>
<dbReference type="AlphaFoldDB" id="A0A4V4HGF0"/>
<dbReference type="OrthoDB" id="2756194at2759"/>
<evidence type="ECO:0000313" key="2">
    <source>
        <dbReference type="EMBL" id="THU98525.1"/>
    </source>
</evidence>
<keyword evidence="3" id="KW-1185">Reference proteome</keyword>
<evidence type="ECO:0000313" key="3">
    <source>
        <dbReference type="Proteomes" id="UP000297245"/>
    </source>
</evidence>
<sequence length="544" mass="62879">MDVRTQCPTAEELDRNHDLLLHRRTDTTARPIRAHDSWSAAVLPGGSFFVTTPYRELPLYPTSPIVQDMRMREDFRFGEHDYLQWPQQWFRPLCHLACIMRRPSPNHEYYVMWWSPTKDFFTEERRGIATSLGKLKLVKRMEIGDVVRGLVQRCRDFVDMHTNTDEVELARKYCRQLQDHTARLDSLLFSFRQTCYAVVAVLRIFLELLALLDYCQVYKPRMKGENLTESIPEPVIGALTWDINDAELLFLARIPFWFIYKVEDVPRVSIAKLSVPVLFDTVCRNESPFLEPVIFRGVPNIQAQYTAIHDHLVAVFNTHSPFESSRQSRLKIASPSNFIIGPQRSIPKKHNSSPYTKPTNSRKTHGRDKFSLPDHRLFPPASPCWTIALSQVDRNSPPDPIQGGYAFPDPALFVTVTKCEKTLLYCWNWLCFWDILLFRLSQPSPRLIPNSTWRQLLNGDFKVAAEQTLGQKTAAQKANVRDLLGNCLLSNGVDVNIDDTPDAVLWKERSFSKKSDTEWDTSCKYLRVPASTLVGNSWETRTRR</sequence>
<dbReference type="Proteomes" id="UP000297245">
    <property type="component" value="Unassembled WGS sequence"/>
</dbReference>
<gene>
    <name evidence="2" type="ORF">K435DRAFT_856534</name>
</gene>